<feature type="compositionally biased region" description="Pro residues" evidence="1">
    <location>
        <begin position="356"/>
        <end position="368"/>
    </location>
</feature>
<feature type="compositionally biased region" description="Low complexity" evidence="1">
    <location>
        <begin position="42"/>
        <end position="56"/>
    </location>
</feature>
<keyword evidence="3" id="KW-1185">Reference proteome</keyword>
<evidence type="ECO:0008006" key="4">
    <source>
        <dbReference type="Google" id="ProtNLM"/>
    </source>
</evidence>
<feature type="region of interest" description="Disordered" evidence="1">
    <location>
        <begin position="42"/>
        <end position="64"/>
    </location>
</feature>
<feature type="region of interest" description="Disordered" evidence="1">
    <location>
        <begin position="228"/>
        <end position="281"/>
    </location>
</feature>
<dbReference type="EMBL" id="ML986496">
    <property type="protein sequence ID" value="KAF2275672.1"/>
    <property type="molecule type" value="Genomic_DNA"/>
</dbReference>
<accession>A0A6A6JGW9</accession>
<dbReference type="RefSeq" id="XP_033653211.1">
    <property type="nucleotide sequence ID" value="XM_033795681.1"/>
</dbReference>
<protein>
    <recommendedName>
        <fullName evidence="4">Retrotransposon Copia-like N-terminal domain-containing protein</fullName>
    </recommendedName>
</protein>
<evidence type="ECO:0000313" key="2">
    <source>
        <dbReference type="EMBL" id="KAF2275672.1"/>
    </source>
</evidence>
<evidence type="ECO:0000256" key="1">
    <source>
        <dbReference type="SAM" id="MobiDB-lite"/>
    </source>
</evidence>
<dbReference type="Proteomes" id="UP000800097">
    <property type="component" value="Unassembled WGS sequence"/>
</dbReference>
<proteinExistence type="predicted"/>
<feature type="region of interest" description="Disordered" evidence="1">
    <location>
        <begin position="331"/>
        <end position="368"/>
    </location>
</feature>
<feature type="non-terminal residue" evidence="2">
    <location>
        <position position="368"/>
    </location>
</feature>
<evidence type="ECO:0000313" key="3">
    <source>
        <dbReference type="Proteomes" id="UP000800097"/>
    </source>
</evidence>
<organism evidence="2 3">
    <name type="scientific">Westerdykella ornata</name>
    <dbReference type="NCBI Taxonomy" id="318751"/>
    <lineage>
        <taxon>Eukaryota</taxon>
        <taxon>Fungi</taxon>
        <taxon>Dikarya</taxon>
        <taxon>Ascomycota</taxon>
        <taxon>Pezizomycotina</taxon>
        <taxon>Dothideomycetes</taxon>
        <taxon>Pleosporomycetidae</taxon>
        <taxon>Pleosporales</taxon>
        <taxon>Sporormiaceae</taxon>
        <taxon>Westerdykella</taxon>
    </lineage>
</organism>
<dbReference type="AlphaFoldDB" id="A0A6A6JGW9"/>
<feature type="compositionally biased region" description="Polar residues" evidence="1">
    <location>
        <begin position="261"/>
        <end position="280"/>
    </location>
</feature>
<dbReference type="OrthoDB" id="3883943at2759"/>
<gene>
    <name evidence="2" type="ORF">EI97DRAFT_378746</name>
</gene>
<feature type="compositionally biased region" description="Polar residues" evidence="1">
    <location>
        <begin position="228"/>
        <end position="242"/>
    </location>
</feature>
<reference evidence="2" key="1">
    <citation type="journal article" date="2020" name="Stud. Mycol.">
        <title>101 Dothideomycetes genomes: a test case for predicting lifestyles and emergence of pathogens.</title>
        <authorList>
            <person name="Haridas S."/>
            <person name="Albert R."/>
            <person name="Binder M."/>
            <person name="Bloem J."/>
            <person name="Labutti K."/>
            <person name="Salamov A."/>
            <person name="Andreopoulos B."/>
            <person name="Baker S."/>
            <person name="Barry K."/>
            <person name="Bills G."/>
            <person name="Bluhm B."/>
            <person name="Cannon C."/>
            <person name="Castanera R."/>
            <person name="Culley D."/>
            <person name="Daum C."/>
            <person name="Ezra D."/>
            <person name="Gonzalez J."/>
            <person name="Henrissat B."/>
            <person name="Kuo A."/>
            <person name="Liang C."/>
            <person name="Lipzen A."/>
            <person name="Lutzoni F."/>
            <person name="Magnuson J."/>
            <person name="Mondo S."/>
            <person name="Nolan M."/>
            <person name="Ohm R."/>
            <person name="Pangilinan J."/>
            <person name="Park H.-J."/>
            <person name="Ramirez L."/>
            <person name="Alfaro M."/>
            <person name="Sun H."/>
            <person name="Tritt A."/>
            <person name="Yoshinaga Y."/>
            <person name="Zwiers L.-H."/>
            <person name="Turgeon B."/>
            <person name="Goodwin S."/>
            <person name="Spatafora J."/>
            <person name="Crous P."/>
            <person name="Grigoriev I."/>
        </authorList>
    </citation>
    <scope>NUCLEOTIDE SEQUENCE</scope>
    <source>
        <strain evidence="2">CBS 379.55</strain>
    </source>
</reference>
<dbReference type="GeneID" id="54548856"/>
<name>A0A6A6JGW9_WESOR</name>
<sequence>MSPRLGGVQILPSEATGPEYARWRRGVKSALITKGIWGHCDGSQPMPMPQSGPSSSKPFASTDPQPELLEERRAWVRKDRDVKMDIFLSVCDDIKLEVFEVGPPLPPSAMTAKDMMEALDERYGKFKFEDYHHVFCHFLNLHIDQYPSLADFNTEFAATLEDLLDHGYPLDNVQACSAYFSKLRCTQNPWVTKKLKEWDTLPTPPLLGELMKECPPWMIIRPLATKAQSSTQESYTEDSTGPPSLKEEDGESSDTDKSEALTASSTPSLSHSRNASSQSLEIAAAHSRNISTQSEEVTVLHSRTISDKSLEITVGASVEDLRMMAAFPLPAHRVPKTPKTRARRMSSKSDISKMSLPPPVNRPLPPIP</sequence>
<feature type="compositionally biased region" description="Basic residues" evidence="1">
    <location>
        <begin position="333"/>
        <end position="346"/>
    </location>
</feature>